<dbReference type="EMBL" id="GL996499">
    <property type="protein sequence ID" value="EGW35337.1"/>
    <property type="molecule type" value="Genomic_DNA"/>
</dbReference>
<feature type="transmembrane region" description="Helical" evidence="1">
    <location>
        <begin position="29"/>
        <end position="49"/>
    </location>
</feature>
<dbReference type="RefSeq" id="XP_007372749.1">
    <property type="nucleotide sequence ID" value="XM_007372687.1"/>
</dbReference>
<organism evidence="3">
    <name type="scientific">Spathaspora passalidarum (strain NRRL Y-27907 / 11-Y1)</name>
    <dbReference type="NCBI Taxonomy" id="619300"/>
    <lineage>
        <taxon>Eukaryota</taxon>
        <taxon>Fungi</taxon>
        <taxon>Dikarya</taxon>
        <taxon>Ascomycota</taxon>
        <taxon>Saccharomycotina</taxon>
        <taxon>Pichiomycetes</taxon>
        <taxon>Debaryomycetaceae</taxon>
        <taxon>Spathaspora</taxon>
    </lineage>
</organism>
<dbReference type="eggNOG" id="ENOG502RF8N">
    <property type="taxonomic scope" value="Eukaryota"/>
</dbReference>
<keyword evidence="1" id="KW-0472">Membrane</keyword>
<accession>G3AGJ8</accession>
<name>G3AGJ8_SPAPN</name>
<dbReference type="OrthoDB" id="2399539at2759"/>
<proteinExistence type="predicted"/>
<dbReference type="Proteomes" id="UP000000709">
    <property type="component" value="Unassembled WGS sequence"/>
</dbReference>
<evidence type="ECO:0008006" key="4">
    <source>
        <dbReference type="Google" id="ProtNLM"/>
    </source>
</evidence>
<dbReference type="InParanoid" id="G3AGJ8"/>
<dbReference type="HOGENOM" id="CLU_020132_1_0_1"/>
<keyword evidence="3" id="KW-1185">Reference proteome</keyword>
<dbReference type="CDD" id="cd12148">
    <property type="entry name" value="fungal_TF_MHR"/>
    <property type="match status" value="1"/>
</dbReference>
<dbReference type="AlphaFoldDB" id="G3AGJ8"/>
<dbReference type="PANTHER" id="PTHR47431">
    <property type="entry name" value="ZN(II)2CYS6 TRANSCRIPTION FACTOR (EUROFUNG)-RELATED"/>
    <property type="match status" value="1"/>
</dbReference>
<evidence type="ECO:0000313" key="3">
    <source>
        <dbReference type="Proteomes" id="UP000000709"/>
    </source>
</evidence>
<evidence type="ECO:0000313" key="2">
    <source>
        <dbReference type="EMBL" id="EGW35337.1"/>
    </source>
</evidence>
<dbReference type="KEGG" id="spaa:SPAPADRAFT_58569"/>
<gene>
    <name evidence="2" type="ORF">SPAPADRAFT_58569</name>
</gene>
<dbReference type="STRING" id="619300.G3AGJ8"/>
<dbReference type="PANTHER" id="PTHR47431:SF1">
    <property type="entry name" value="ZN(II)2CYS6 TRANSCRIPTION FACTOR (EUROFUNG)"/>
    <property type="match status" value="1"/>
</dbReference>
<evidence type="ECO:0000256" key="1">
    <source>
        <dbReference type="SAM" id="Phobius"/>
    </source>
</evidence>
<protein>
    <recommendedName>
        <fullName evidence="4">Transcription factor domain-containing protein</fullName>
    </recommendedName>
</protein>
<reference evidence="2 3" key="1">
    <citation type="journal article" date="2011" name="Proc. Natl. Acad. Sci. U.S.A.">
        <title>Comparative genomics of xylose-fermenting fungi for enhanced biofuel production.</title>
        <authorList>
            <person name="Wohlbach D.J."/>
            <person name="Kuo A."/>
            <person name="Sato T.K."/>
            <person name="Potts K.M."/>
            <person name="Salamov A.A."/>
            <person name="LaButti K.M."/>
            <person name="Sun H."/>
            <person name="Clum A."/>
            <person name="Pangilinan J.L."/>
            <person name="Lindquist E.A."/>
            <person name="Lucas S."/>
            <person name="Lapidus A."/>
            <person name="Jin M."/>
            <person name="Gunawan C."/>
            <person name="Balan V."/>
            <person name="Dale B.E."/>
            <person name="Jeffries T.W."/>
            <person name="Zinkel R."/>
            <person name="Barry K.W."/>
            <person name="Grigoriev I.V."/>
            <person name="Gasch A.P."/>
        </authorList>
    </citation>
    <scope>NUCLEOTIDE SEQUENCE [LARGE SCALE GENOMIC DNA]</scope>
    <source>
        <strain evidence="3">NRRL Y-27907 / 11-Y1</strain>
    </source>
</reference>
<dbReference type="GeneID" id="18872506"/>
<keyword evidence="1" id="KW-0812">Transmembrane</keyword>
<sequence>MYAKQVDLISDRLIQCVNIVKQNNQLDVVSIQALLLVAIVAHVSSFHVFSKKLRHFCIHLIEDMKINTLDKHEFINPTTDALTPTSSIASAGSPGQSVNVLQSPRLSHVAAASVADSARRLFWELYFFDIIIGSADGKSISSLDALELDINYPTKPSQQEFDYKGRAEAGKLVTQAVKMNVELIEKKPYEATLTKLKASLSSWEMKLEDPKLFGSPPLIHKNGSVNEGVHQSILLYNYAKIFAHRPFSYLWKINSPQNPKCNEEVLEAKDVQTTMKADARTNIETKKTIEAANSIVEVLIDTNASKVLDRTPLFACGLALSSLVHLSAYIWVETTLANDSTRNFDLNESDLEIFTEYIKLSLTAIYPISRHWTLSGKLAKHIRESLTTLRPKLYSKLKDFLPQIEVGMEQMTIADSSSSQPSALNSTNAQHIISNDTTPGTTYTNTQAYEPQQQPVVTNYSPYYLNSFDSTTADSVDYNGGLDGLQMGQMSPMSDTGCDWIDKALIDFFDEDNIMAI</sequence>
<keyword evidence="1" id="KW-1133">Transmembrane helix</keyword>